<feature type="coiled-coil region" evidence="1">
    <location>
        <begin position="56"/>
        <end position="90"/>
    </location>
</feature>
<comment type="caution">
    <text evidence="2">The sequence shown here is derived from an EMBL/GenBank/DDBJ whole genome shotgun (WGS) entry which is preliminary data.</text>
</comment>
<evidence type="ECO:0000313" key="3">
    <source>
        <dbReference type="Proteomes" id="UP000749471"/>
    </source>
</evidence>
<evidence type="ECO:0000313" key="2">
    <source>
        <dbReference type="EMBL" id="MBU5437199.1"/>
    </source>
</evidence>
<gene>
    <name evidence="2" type="ORF">KQI42_04210</name>
</gene>
<dbReference type="Proteomes" id="UP000749471">
    <property type="component" value="Unassembled WGS sequence"/>
</dbReference>
<dbReference type="Pfam" id="PF01527">
    <property type="entry name" value="HTH_Tnp_1"/>
    <property type="match status" value="1"/>
</dbReference>
<dbReference type="EMBL" id="JAHLPM010000003">
    <property type="protein sequence ID" value="MBU5437199.1"/>
    <property type="molecule type" value="Genomic_DNA"/>
</dbReference>
<evidence type="ECO:0000256" key="1">
    <source>
        <dbReference type="SAM" id="Coils"/>
    </source>
</evidence>
<proteinExistence type="predicted"/>
<accession>A0ABS6E4M1</accession>
<reference evidence="2 3" key="1">
    <citation type="submission" date="2021-06" db="EMBL/GenBank/DDBJ databases">
        <authorList>
            <person name="Sun Q."/>
            <person name="Li D."/>
        </authorList>
    </citation>
    <scope>NUCLEOTIDE SEQUENCE [LARGE SCALE GENOMIC DNA]</scope>
    <source>
        <strain evidence="2 3">MSJ-40</strain>
    </source>
</reference>
<protein>
    <submittedName>
        <fullName evidence="2">Transposase</fullName>
    </submittedName>
</protein>
<dbReference type="InterPro" id="IPR002514">
    <property type="entry name" value="Transposase_8"/>
</dbReference>
<sequence>MPKGNKRYTEEFKNTIVELHNAGKTLGELSSEYGLSKSTIAGWIKKSQPIAVEKDKVVTQADYQAMLKRMAKLEEENEILKKAMAIFAKK</sequence>
<keyword evidence="1" id="KW-0175">Coiled coil</keyword>
<name>A0ABS6E4M1_9FIRM</name>
<organism evidence="2 3">
    <name type="scientific">Tissierella simiarum</name>
    <dbReference type="NCBI Taxonomy" id="2841534"/>
    <lineage>
        <taxon>Bacteria</taxon>
        <taxon>Bacillati</taxon>
        <taxon>Bacillota</taxon>
        <taxon>Tissierellia</taxon>
        <taxon>Tissierellales</taxon>
        <taxon>Tissierellaceae</taxon>
        <taxon>Tissierella</taxon>
    </lineage>
</organism>
<keyword evidence="3" id="KW-1185">Reference proteome</keyword>
<dbReference type="RefSeq" id="WP_216517081.1">
    <property type="nucleotide sequence ID" value="NZ_JAHLPM010000003.1"/>
</dbReference>